<dbReference type="Gene3D" id="2.170.130.10">
    <property type="entry name" value="TonB-dependent receptor, plug domain"/>
    <property type="match status" value="1"/>
</dbReference>
<reference evidence="11 12" key="1">
    <citation type="submission" date="2016-04" db="EMBL/GenBank/DDBJ databases">
        <title>Complete genome sequence of natural rubber-degrading, novel Gram-negative bacterium, Rhizobacter gummiphilus strain NS21.</title>
        <authorList>
            <person name="Tabata M."/>
            <person name="Kasai D."/>
            <person name="Fukuda M."/>
        </authorList>
    </citation>
    <scope>NUCLEOTIDE SEQUENCE [LARGE SCALE GENOMIC DNA]</scope>
    <source>
        <strain evidence="11 12">NS21</strain>
    </source>
</reference>
<protein>
    <submittedName>
        <fullName evidence="11">TonB-denpendent receptor</fullName>
    </submittedName>
</protein>
<dbReference type="EMBL" id="CP015118">
    <property type="protein sequence ID" value="ARN23104.1"/>
    <property type="molecule type" value="Genomic_DNA"/>
</dbReference>
<dbReference type="PANTHER" id="PTHR30069">
    <property type="entry name" value="TONB-DEPENDENT OUTER MEMBRANE RECEPTOR"/>
    <property type="match status" value="1"/>
</dbReference>
<dbReference type="Pfam" id="PF07715">
    <property type="entry name" value="Plug"/>
    <property type="match status" value="1"/>
</dbReference>
<keyword evidence="4" id="KW-1134">Transmembrane beta strand</keyword>
<dbReference type="PANTHER" id="PTHR30069:SF36">
    <property type="entry name" value="BLL6948 PROTEIN"/>
    <property type="match status" value="1"/>
</dbReference>
<dbReference type="Proteomes" id="UP000193427">
    <property type="component" value="Chromosome"/>
</dbReference>
<dbReference type="Gene3D" id="2.40.170.20">
    <property type="entry name" value="TonB-dependent receptor, beta-barrel domain"/>
    <property type="match status" value="1"/>
</dbReference>
<keyword evidence="8 11" id="KW-0675">Receptor</keyword>
<evidence type="ECO:0000256" key="4">
    <source>
        <dbReference type="ARBA" id="ARBA00022452"/>
    </source>
</evidence>
<dbReference type="STRING" id="946333.A4W93_26165"/>
<dbReference type="Pfam" id="PF00593">
    <property type="entry name" value="TonB_dep_Rec_b-barrel"/>
    <property type="match status" value="1"/>
</dbReference>
<keyword evidence="3" id="KW-0813">Transport</keyword>
<dbReference type="AlphaFoldDB" id="A0A1W6LFP4"/>
<sequence length="674" mass="73223">MKPLALAMLIATGAAAAEPDTPLDAVRVLGHYDNGVGTSNAASEGSVTARLLANRPALRPAEVLEFVPGLIVTQHSGDGKANQYFLRGFNLDHGTDFATFVDGMPVNMVSHAHGQGYSDLNFLIPELVNRIDYRKGPYAAADGDFGSAGSARIRLADTLPKGLAQVTFGQRGYRRGLLADTVALGAGTLLGALELQSNDGPWDVPEHLRKVNGWLRYADRDGDGSRSLTLMAYNARWNATDQIPADLVDGGSLGRFASLDPTDGGRTERVSLSGQATRRAADGEWRFSAYAIRSRLSLYSNFTYFLDDPVDGDQFEQSERRRVLGGEASRRWDITAGGREQQFTLSLQARHDRLSPVGLYATAGRTRLGATDDRENTVSQSQLGLFGEWGATWTPWLRSVAGLRADTARFHVDAARASDHLVSPKLSFVFGPWASTELFANWGQGFHSNDARGATDPVQPVPGLVKSRGGELGLRTEVVPGLQSSLALWQLDLDSELVYIGDAGTTEPSRASRRSGLEWNNHWQLDGWLGRAAAGWLADVDVAVSKARYRTDPDGEGTRVPGAVGRVVSAGLTWADPASPWSAAVQVRHFGPRDLTSDGTQRSRATTLAYLRGGWRVNPRTTVNLDVFNLFDRPASDIDYFYESAPPNAAAGERRHFHPVEPRTVRLTLAMQLR</sequence>
<dbReference type="InterPro" id="IPR039426">
    <property type="entry name" value="TonB-dep_rcpt-like"/>
</dbReference>
<dbReference type="GO" id="GO:0044718">
    <property type="term" value="P:siderophore transmembrane transport"/>
    <property type="evidence" value="ECO:0007669"/>
    <property type="project" value="TreeGrafter"/>
</dbReference>
<organism evidence="11 12">
    <name type="scientific">Piscinibacter gummiphilus</name>
    <dbReference type="NCBI Taxonomy" id="946333"/>
    <lineage>
        <taxon>Bacteria</taxon>
        <taxon>Pseudomonadati</taxon>
        <taxon>Pseudomonadota</taxon>
        <taxon>Betaproteobacteria</taxon>
        <taxon>Burkholderiales</taxon>
        <taxon>Sphaerotilaceae</taxon>
        <taxon>Piscinibacter</taxon>
    </lineage>
</organism>
<evidence type="ECO:0000313" key="12">
    <source>
        <dbReference type="Proteomes" id="UP000193427"/>
    </source>
</evidence>
<evidence type="ECO:0000256" key="9">
    <source>
        <dbReference type="ARBA" id="ARBA00023237"/>
    </source>
</evidence>
<dbReference type="InterPro" id="IPR000531">
    <property type="entry name" value="Beta-barrel_TonB"/>
</dbReference>
<evidence type="ECO:0000256" key="8">
    <source>
        <dbReference type="ARBA" id="ARBA00023170"/>
    </source>
</evidence>
<evidence type="ECO:0000256" key="5">
    <source>
        <dbReference type="ARBA" id="ARBA00022692"/>
    </source>
</evidence>
<keyword evidence="7 10" id="KW-0472">Membrane</keyword>
<dbReference type="InterPro" id="IPR012910">
    <property type="entry name" value="Plug_dom"/>
</dbReference>
<accession>A0A1W6LFP4</accession>
<dbReference type="RefSeq" id="WP_085753419.1">
    <property type="nucleotide sequence ID" value="NZ_BSPR01000017.1"/>
</dbReference>
<dbReference type="InterPro" id="IPR037066">
    <property type="entry name" value="Plug_dom_sf"/>
</dbReference>
<gene>
    <name evidence="11" type="ORF">A4W93_26165</name>
</gene>
<dbReference type="GO" id="GO:0015344">
    <property type="term" value="F:siderophore uptake transmembrane transporter activity"/>
    <property type="evidence" value="ECO:0007669"/>
    <property type="project" value="TreeGrafter"/>
</dbReference>
<dbReference type="SUPFAM" id="SSF56935">
    <property type="entry name" value="Porins"/>
    <property type="match status" value="1"/>
</dbReference>
<evidence type="ECO:0000256" key="1">
    <source>
        <dbReference type="ARBA" id="ARBA00004571"/>
    </source>
</evidence>
<dbReference type="KEGG" id="rgu:A4W93_26165"/>
<keyword evidence="12" id="KW-1185">Reference proteome</keyword>
<keyword evidence="6 10" id="KW-0798">TonB box</keyword>
<name>A0A1W6LFP4_9BURK</name>
<keyword evidence="9" id="KW-0998">Cell outer membrane</keyword>
<comment type="subcellular location">
    <subcellularLocation>
        <location evidence="1">Cell outer membrane</location>
        <topology evidence="1">Multi-pass membrane protein</topology>
    </subcellularLocation>
</comment>
<evidence type="ECO:0000256" key="7">
    <source>
        <dbReference type="ARBA" id="ARBA00023136"/>
    </source>
</evidence>
<proteinExistence type="inferred from homology"/>
<dbReference type="OrthoDB" id="99480at2"/>
<dbReference type="InterPro" id="IPR036942">
    <property type="entry name" value="Beta-barrel_TonB_sf"/>
</dbReference>
<dbReference type="GO" id="GO:0009279">
    <property type="term" value="C:cell outer membrane"/>
    <property type="evidence" value="ECO:0007669"/>
    <property type="project" value="UniProtKB-SubCell"/>
</dbReference>
<evidence type="ECO:0000256" key="6">
    <source>
        <dbReference type="ARBA" id="ARBA00023077"/>
    </source>
</evidence>
<evidence type="ECO:0000313" key="11">
    <source>
        <dbReference type="EMBL" id="ARN23104.1"/>
    </source>
</evidence>
<comment type="similarity">
    <text evidence="2 10">Belongs to the TonB-dependent receptor family.</text>
</comment>
<evidence type="ECO:0000256" key="10">
    <source>
        <dbReference type="RuleBase" id="RU003357"/>
    </source>
</evidence>
<evidence type="ECO:0000256" key="3">
    <source>
        <dbReference type="ARBA" id="ARBA00022448"/>
    </source>
</evidence>
<keyword evidence="5" id="KW-0812">Transmembrane</keyword>
<evidence type="ECO:0000256" key="2">
    <source>
        <dbReference type="ARBA" id="ARBA00009810"/>
    </source>
</evidence>